<accession>A0AAN8ILH7</accession>
<feature type="region of interest" description="Disordered" evidence="1">
    <location>
        <begin position="118"/>
        <end position="261"/>
    </location>
</feature>
<feature type="compositionally biased region" description="Basic and acidic residues" evidence="1">
    <location>
        <begin position="300"/>
        <end position="313"/>
    </location>
</feature>
<evidence type="ECO:0000313" key="3">
    <source>
        <dbReference type="Proteomes" id="UP001331761"/>
    </source>
</evidence>
<feature type="compositionally biased region" description="Basic and acidic residues" evidence="1">
    <location>
        <begin position="202"/>
        <end position="219"/>
    </location>
</feature>
<keyword evidence="3" id="KW-1185">Reference proteome</keyword>
<feature type="region of interest" description="Disordered" evidence="1">
    <location>
        <begin position="16"/>
        <end position="47"/>
    </location>
</feature>
<protein>
    <submittedName>
        <fullName evidence="2">Uncharacterized protein</fullName>
    </submittedName>
</protein>
<reference evidence="2 3" key="1">
    <citation type="submission" date="2019-10" db="EMBL/GenBank/DDBJ databases">
        <title>Assembly and Annotation for the nematode Trichostrongylus colubriformis.</title>
        <authorList>
            <person name="Martin J."/>
        </authorList>
    </citation>
    <scope>NUCLEOTIDE SEQUENCE [LARGE SCALE GENOMIC DNA]</scope>
    <source>
        <strain evidence="2">G859</strain>
        <tissue evidence="2">Whole worm</tissue>
    </source>
</reference>
<evidence type="ECO:0000313" key="2">
    <source>
        <dbReference type="EMBL" id="KAK5973742.1"/>
    </source>
</evidence>
<dbReference type="Proteomes" id="UP001331761">
    <property type="component" value="Unassembled WGS sequence"/>
</dbReference>
<name>A0AAN8ILH7_TRICO</name>
<proteinExistence type="predicted"/>
<evidence type="ECO:0000256" key="1">
    <source>
        <dbReference type="SAM" id="MobiDB-lite"/>
    </source>
</evidence>
<sequence>MENFDRFWRYLYNKSEPSEEREKKKRDEKHEERNTGRRRGRTPTPSIERVVLYYTTDRRISMTPSFSSLSPSPTPNSQRSFVLDSGRHLFIQSNKPAVTSQDSLSSEPLGDIVVPIAAQKSPAPPESSVASKPVRNSAPAAAVRKPPVSSQDSMSVSLSSEPIGDIVVPTVRRPPNGSNPEKSMLQRTLDHGIVIYESEEPTSSKEEAAAEAMKVESETHASTGQGERPESESSSAAERNLFFQLDELSGSDEPEEGRVDVKSHVYEVNLLPSPLTPENRLTDQSTSTADLPHVVRRRQGRDDEAVAYKKAQSDKSTVTTPPLDVQVHSTKKQMLDQATSTTSHSPTPPTVVFEDAPETDVSLPDFKDQ</sequence>
<organism evidence="2 3">
    <name type="scientific">Trichostrongylus colubriformis</name>
    <name type="common">Black scour worm</name>
    <dbReference type="NCBI Taxonomy" id="6319"/>
    <lineage>
        <taxon>Eukaryota</taxon>
        <taxon>Metazoa</taxon>
        <taxon>Ecdysozoa</taxon>
        <taxon>Nematoda</taxon>
        <taxon>Chromadorea</taxon>
        <taxon>Rhabditida</taxon>
        <taxon>Rhabditina</taxon>
        <taxon>Rhabditomorpha</taxon>
        <taxon>Strongyloidea</taxon>
        <taxon>Trichostrongylidae</taxon>
        <taxon>Trichostrongylus</taxon>
    </lineage>
</organism>
<feature type="region of interest" description="Disordered" evidence="1">
    <location>
        <begin position="273"/>
        <end position="369"/>
    </location>
</feature>
<dbReference type="EMBL" id="WIXE01015088">
    <property type="protein sequence ID" value="KAK5973742.1"/>
    <property type="molecule type" value="Genomic_DNA"/>
</dbReference>
<comment type="caution">
    <text evidence="2">The sequence shown here is derived from an EMBL/GenBank/DDBJ whole genome shotgun (WGS) entry which is preliminary data.</text>
</comment>
<gene>
    <name evidence="2" type="ORF">GCK32_014764</name>
</gene>
<dbReference type="AlphaFoldDB" id="A0AAN8ILH7"/>
<feature type="compositionally biased region" description="Low complexity" evidence="1">
    <location>
        <begin position="149"/>
        <end position="160"/>
    </location>
</feature>